<feature type="compositionally biased region" description="Basic and acidic residues" evidence="5">
    <location>
        <begin position="194"/>
        <end position="204"/>
    </location>
</feature>
<dbReference type="Pfam" id="PF00076">
    <property type="entry name" value="RRM_1"/>
    <property type="match status" value="1"/>
</dbReference>
<dbReference type="GO" id="GO:0005730">
    <property type="term" value="C:nucleolus"/>
    <property type="evidence" value="ECO:0007669"/>
    <property type="project" value="UniProtKB-SubCell"/>
</dbReference>
<evidence type="ECO:0000256" key="1">
    <source>
        <dbReference type="ARBA" id="ARBA00004604"/>
    </source>
</evidence>
<comment type="subcellular location">
    <subcellularLocation>
        <location evidence="1">Nucleus</location>
        <location evidence="1">Nucleolus</location>
    </subcellularLocation>
</comment>
<dbReference type="InterPro" id="IPR012677">
    <property type="entry name" value="Nucleotide-bd_a/b_plait_sf"/>
</dbReference>
<dbReference type="Proteomes" id="UP001634394">
    <property type="component" value="Unassembled WGS sequence"/>
</dbReference>
<evidence type="ECO:0000259" key="6">
    <source>
        <dbReference type="PROSITE" id="PS50102"/>
    </source>
</evidence>
<organism evidence="7 8">
    <name type="scientific">Sinanodonta woodiana</name>
    <name type="common">Chinese pond mussel</name>
    <name type="synonym">Anodonta woodiana</name>
    <dbReference type="NCBI Taxonomy" id="1069815"/>
    <lineage>
        <taxon>Eukaryota</taxon>
        <taxon>Metazoa</taxon>
        <taxon>Spiralia</taxon>
        <taxon>Lophotrochozoa</taxon>
        <taxon>Mollusca</taxon>
        <taxon>Bivalvia</taxon>
        <taxon>Autobranchia</taxon>
        <taxon>Heteroconchia</taxon>
        <taxon>Palaeoheterodonta</taxon>
        <taxon>Unionida</taxon>
        <taxon>Unionoidea</taxon>
        <taxon>Unionidae</taxon>
        <taxon>Unioninae</taxon>
        <taxon>Sinanodonta</taxon>
    </lineage>
</organism>
<dbReference type="EMBL" id="JBJQND010000018">
    <property type="protein sequence ID" value="KAL3837164.1"/>
    <property type="molecule type" value="Genomic_DNA"/>
</dbReference>
<dbReference type="PANTHER" id="PTHR46754">
    <property type="entry name" value="MKI67 FHA DOMAIN-INTERACTING NUCLEOLAR PHOSPHOPROTEIN"/>
    <property type="match status" value="1"/>
</dbReference>
<dbReference type="GO" id="GO:0003723">
    <property type="term" value="F:RNA binding"/>
    <property type="evidence" value="ECO:0007669"/>
    <property type="project" value="UniProtKB-UniRule"/>
</dbReference>
<evidence type="ECO:0000256" key="4">
    <source>
        <dbReference type="PROSITE-ProRule" id="PRU00176"/>
    </source>
</evidence>
<dbReference type="AlphaFoldDB" id="A0ABD3TJF7"/>
<evidence type="ECO:0000313" key="8">
    <source>
        <dbReference type="Proteomes" id="UP001634394"/>
    </source>
</evidence>
<feature type="compositionally biased region" description="Basic residues" evidence="5">
    <location>
        <begin position="259"/>
        <end position="270"/>
    </location>
</feature>
<evidence type="ECO:0000256" key="5">
    <source>
        <dbReference type="SAM" id="MobiDB-lite"/>
    </source>
</evidence>
<proteinExistence type="predicted"/>
<comment type="caution">
    <text evidence="7">The sequence shown here is derived from an EMBL/GenBank/DDBJ whole genome shotgun (WGS) entry which is preliminary data.</text>
</comment>
<evidence type="ECO:0000256" key="2">
    <source>
        <dbReference type="ARBA" id="ARBA00022884"/>
    </source>
</evidence>
<dbReference type="InterPro" id="IPR035979">
    <property type="entry name" value="RBD_domain_sf"/>
</dbReference>
<dbReference type="CDD" id="cd12307">
    <property type="entry name" value="RRM_NIFK_like"/>
    <property type="match status" value="1"/>
</dbReference>
<gene>
    <name evidence="7" type="ORF">ACJMK2_022542</name>
</gene>
<protein>
    <recommendedName>
        <fullName evidence="6">RRM domain-containing protein</fullName>
    </recommendedName>
</protein>
<keyword evidence="2 4" id="KW-0694">RNA-binding</keyword>
<dbReference type="Gene3D" id="3.30.70.330">
    <property type="match status" value="1"/>
</dbReference>
<feature type="region of interest" description="Disordered" evidence="5">
    <location>
        <begin position="254"/>
        <end position="278"/>
    </location>
</feature>
<evidence type="ECO:0000256" key="3">
    <source>
        <dbReference type="ARBA" id="ARBA00023242"/>
    </source>
</evidence>
<accession>A0ABD3TJF7</accession>
<dbReference type="PROSITE" id="PS50102">
    <property type="entry name" value="RRM"/>
    <property type="match status" value="1"/>
</dbReference>
<reference evidence="7 8" key="1">
    <citation type="submission" date="2024-11" db="EMBL/GenBank/DDBJ databases">
        <title>Chromosome-level genome assembly of the freshwater bivalve Anodonta woodiana.</title>
        <authorList>
            <person name="Chen X."/>
        </authorList>
    </citation>
    <scope>NUCLEOTIDE SEQUENCE [LARGE SCALE GENOMIC DNA]</scope>
    <source>
        <strain evidence="7">MN2024</strain>
        <tissue evidence="7">Gills</tissue>
    </source>
</reference>
<dbReference type="SMART" id="SM00360">
    <property type="entry name" value="RRM"/>
    <property type="match status" value="1"/>
</dbReference>
<keyword evidence="3" id="KW-0539">Nucleus</keyword>
<evidence type="ECO:0000313" key="7">
    <source>
        <dbReference type="EMBL" id="KAL3837164.1"/>
    </source>
</evidence>
<dbReference type="SUPFAM" id="SSF54928">
    <property type="entry name" value="RNA-binding domain, RBD"/>
    <property type="match status" value="1"/>
</dbReference>
<dbReference type="InterPro" id="IPR000504">
    <property type="entry name" value="RRM_dom"/>
</dbReference>
<name>A0ABD3TJF7_SINWO</name>
<feature type="region of interest" description="Disordered" evidence="5">
    <location>
        <begin position="194"/>
        <end position="228"/>
    </location>
</feature>
<keyword evidence="8" id="KW-1185">Reference proteome</keyword>
<sequence length="278" mass="32147">MAKNKKRVKPEEVSNVALNTDEQKKFEQDIREKRKQTGSTLKPGIVRLSHIPWGFFEHDIKDYFKQFGTVSRVRLSRSKRTGNCRGYAYIEFASEDVARIAAETMNNYLMFGKLLKCRFMDRVHPKLMKGANRKFRKPMTHIQDAKRHNQIKTEIQQARGVRRFLGAYKKKMNKLVSLGINYELDGIEQLQEKMKSKQLDREDAAPGDSMEESPPQKMKIPSEVQTPKGILQVLKEDSSDDEIAFKTPPLSIRSSKLFKSSKKGRKKVAKKDHNLTCK</sequence>
<feature type="domain" description="RRM" evidence="6">
    <location>
        <begin position="44"/>
        <end position="122"/>
    </location>
</feature>